<dbReference type="Pfam" id="PF00392">
    <property type="entry name" value="GntR"/>
    <property type="match status" value="1"/>
</dbReference>
<dbReference type="InterPro" id="IPR008920">
    <property type="entry name" value="TF_FadR/GntR_C"/>
</dbReference>
<dbReference type="Gene3D" id="1.20.120.530">
    <property type="entry name" value="GntR ligand-binding domain-like"/>
    <property type="match status" value="1"/>
</dbReference>
<dbReference type="InterPro" id="IPR036388">
    <property type="entry name" value="WH-like_DNA-bd_sf"/>
</dbReference>
<evidence type="ECO:0000256" key="3">
    <source>
        <dbReference type="ARBA" id="ARBA00023163"/>
    </source>
</evidence>
<dbReference type="Pfam" id="PF07729">
    <property type="entry name" value="FCD"/>
    <property type="match status" value="1"/>
</dbReference>
<dbReference type="RefSeq" id="WP_188857499.1">
    <property type="nucleotide sequence ID" value="NZ_BMOS01000015.1"/>
</dbReference>
<dbReference type="SMART" id="SM00895">
    <property type="entry name" value="FCD"/>
    <property type="match status" value="1"/>
</dbReference>
<evidence type="ECO:0000256" key="1">
    <source>
        <dbReference type="ARBA" id="ARBA00023015"/>
    </source>
</evidence>
<accession>A0A918D2Q8</accession>
<dbReference type="PANTHER" id="PTHR43537">
    <property type="entry name" value="TRANSCRIPTIONAL REGULATOR, GNTR FAMILY"/>
    <property type="match status" value="1"/>
</dbReference>
<dbReference type="PROSITE" id="PS50949">
    <property type="entry name" value="HTH_GNTR"/>
    <property type="match status" value="1"/>
</dbReference>
<keyword evidence="1" id="KW-0805">Transcription regulation</keyword>
<dbReference type="InterPro" id="IPR011711">
    <property type="entry name" value="GntR_C"/>
</dbReference>
<dbReference type="AlphaFoldDB" id="A0A918D2Q8"/>
<dbReference type="Gene3D" id="1.10.10.10">
    <property type="entry name" value="Winged helix-like DNA-binding domain superfamily/Winged helix DNA-binding domain"/>
    <property type="match status" value="1"/>
</dbReference>
<sequence>MSRSRLLKDVAYDKLREMILKGELVPNSNLTESKLVSILDMSRTPIRSALEKLQMEGFVEIHSNLGIVIKDLSVQQTKDLIDFRIAIETYSLKNVMSHINSNQIIHLENMLRNQKKLVQTRKAYEFMIEDTNFHQALIEMSGNELFSQYIKNTKDRLFSNGVKIFDLLPKRIEESYHEHFQIVEAIKMNNVEEVVKRMEEHLLNGKKVLLS</sequence>
<proteinExistence type="predicted"/>
<dbReference type="SUPFAM" id="SSF48008">
    <property type="entry name" value="GntR ligand-binding domain-like"/>
    <property type="match status" value="1"/>
</dbReference>
<dbReference type="GO" id="GO:0003677">
    <property type="term" value="F:DNA binding"/>
    <property type="evidence" value="ECO:0007669"/>
    <property type="project" value="UniProtKB-KW"/>
</dbReference>
<evidence type="ECO:0000313" key="6">
    <source>
        <dbReference type="Proteomes" id="UP000624041"/>
    </source>
</evidence>
<dbReference type="PANTHER" id="PTHR43537:SF24">
    <property type="entry name" value="GLUCONATE OPERON TRANSCRIPTIONAL REPRESSOR"/>
    <property type="match status" value="1"/>
</dbReference>
<comment type="caution">
    <text evidence="5">The sequence shown here is derived from an EMBL/GenBank/DDBJ whole genome shotgun (WGS) entry which is preliminary data.</text>
</comment>
<dbReference type="SUPFAM" id="SSF46785">
    <property type="entry name" value="Winged helix' DNA-binding domain"/>
    <property type="match status" value="1"/>
</dbReference>
<dbReference type="EMBL" id="BMOS01000015">
    <property type="protein sequence ID" value="GGN59642.1"/>
    <property type="molecule type" value="Genomic_DNA"/>
</dbReference>
<evidence type="ECO:0000256" key="2">
    <source>
        <dbReference type="ARBA" id="ARBA00023125"/>
    </source>
</evidence>
<keyword evidence="2" id="KW-0238">DNA-binding</keyword>
<protein>
    <submittedName>
        <fullName evidence="5">GntR family transcriptional regulator</fullName>
    </submittedName>
</protein>
<evidence type="ECO:0000259" key="4">
    <source>
        <dbReference type="PROSITE" id="PS50949"/>
    </source>
</evidence>
<dbReference type="Proteomes" id="UP000624041">
    <property type="component" value="Unassembled WGS sequence"/>
</dbReference>
<reference evidence="5" key="1">
    <citation type="journal article" date="2014" name="Int. J. Syst. Evol. Microbiol.">
        <title>Complete genome sequence of Corynebacterium casei LMG S-19264T (=DSM 44701T), isolated from a smear-ripened cheese.</title>
        <authorList>
            <consortium name="US DOE Joint Genome Institute (JGI-PGF)"/>
            <person name="Walter F."/>
            <person name="Albersmeier A."/>
            <person name="Kalinowski J."/>
            <person name="Ruckert C."/>
        </authorList>
    </citation>
    <scope>NUCLEOTIDE SEQUENCE</scope>
    <source>
        <strain evidence="5">JCM 17251</strain>
    </source>
</reference>
<feature type="domain" description="HTH gntR-type" evidence="4">
    <location>
        <begin position="5"/>
        <end position="72"/>
    </location>
</feature>
<evidence type="ECO:0000313" key="5">
    <source>
        <dbReference type="EMBL" id="GGN59642.1"/>
    </source>
</evidence>
<dbReference type="GO" id="GO:0003700">
    <property type="term" value="F:DNA-binding transcription factor activity"/>
    <property type="evidence" value="ECO:0007669"/>
    <property type="project" value="InterPro"/>
</dbReference>
<dbReference type="SMART" id="SM00345">
    <property type="entry name" value="HTH_GNTR"/>
    <property type="match status" value="1"/>
</dbReference>
<dbReference type="InterPro" id="IPR000524">
    <property type="entry name" value="Tscrpt_reg_HTH_GntR"/>
</dbReference>
<name>A0A918D2Q8_9BACI</name>
<gene>
    <name evidence="5" type="ORF">GCM10007971_22990</name>
</gene>
<keyword evidence="6" id="KW-1185">Reference proteome</keyword>
<reference evidence="5" key="2">
    <citation type="submission" date="2020-09" db="EMBL/GenBank/DDBJ databases">
        <authorList>
            <person name="Sun Q."/>
            <person name="Ohkuma M."/>
        </authorList>
    </citation>
    <scope>NUCLEOTIDE SEQUENCE</scope>
    <source>
        <strain evidence="5">JCM 17251</strain>
    </source>
</reference>
<organism evidence="5 6">
    <name type="scientific">Oceanobacillus indicireducens</name>
    <dbReference type="NCBI Taxonomy" id="1004261"/>
    <lineage>
        <taxon>Bacteria</taxon>
        <taxon>Bacillati</taxon>
        <taxon>Bacillota</taxon>
        <taxon>Bacilli</taxon>
        <taxon>Bacillales</taxon>
        <taxon>Bacillaceae</taxon>
        <taxon>Oceanobacillus</taxon>
    </lineage>
</organism>
<keyword evidence="3" id="KW-0804">Transcription</keyword>
<dbReference type="InterPro" id="IPR036390">
    <property type="entry name" value="WH_DNA-bd_sf"/>
</dbReference>